<feature type="domain" description="Fibronectin type-III" evidence="6">
    <location>
        <begin position="797"/>
        <end position="889"/>
    </location>
</feature>
<evidence type="ECO:0000256" key="2">
    <source>
        <dbReference type="ARBA" id="ARBA00023295"/>
    </source>
</evidence>
<dbReference type="SUPFAM" id="SSF49265">
    <property type="entry name" value="Fibronectin type III"/>
    <property type="match status" value="3"/>
</dbReference>
<keyword evidence="2" id="KW-0378">Hydrolase</keyword>
<dbReference type="Proteomes" id="UP001059617">
    <property type="component" value="Chromosome"/>
</dbReference>
<dbReference type="Gene3D" id="2.60.40.10">
    <property type="entry name" value="Immunoglobulins"/>
    <property type="match status" value="6"/>
</dbReference>
<feature type="chain" id="PRO_5046722156" evidence="5">
    <location>
        <begin position="32"/>
        <end position="1141"/>
    </location>
</feature>
<dbReference type="EMBL" id="CP073720">
    <property type="protein sequence ID" value="UWP87206.1"/>
    <property type="molecule type" value="Genomic_DNA"/>
</dbReference>
<evidence type="ECO:0000256" key="4">
    <source>
        <dbReference type="SAM" id="MobiDB-lite"/>
    </source>
</evidence>
<keyword evidence="5" id="KW-0732">Signal</keyword>
<dbReference type="InterPro" id="IPR050964">
    <property type="entry name" value="Striated_Muscle_Regulatory"/>
</dbReference>
<keyword evidence="3" id="KW-0624">Polysaccharide degradation</keyword>
<name>A0ABY5WE47_9ACTN</name>
<evidence type="ECO:0000313" key="7">
    <source>
        <dbReference type="EMBL" id="UWP87206.1"/>
    </source>
</evidence>
<dbReference type="PANTHER" id="PTHR13817:SF73">
    <property type="entry name" value="FIBRONECTIN TYPE-III DOMAIN-CONTAINING PROTEIN"/>
    <property type="match status" value="1"/>
</dbReference>
<dbReference type="Pfam" id="PF00041">
    <property type="entry name" value="fn3"/>
    <property type="match status" value="5"/>
</dbReference>
<dbReference type="InterPro" id="IPR036116">
    <property type="entry name" value="FN3_sf"/>
</dbReference>
<feature type="region of interest" description="Disordered" evidence="4">
    <location>
        <begin position="960"/>
        <end position="987"/>
    </location>
</feature>
<evidence type="ECO:0000259" key="6">
    <source>
        <dbReference type="PROSITE" id="PS50853"/>
    </source>
</evidence>
<dbReference type="SUPFAM" id="SSF51126">
    <property type="entry name" value="Pectin lyase-like"/>
    <property type="match status" value="1"/>
</dbReference>
<protein>
    <submittedName>
        <fullName evidence="7">Fibronectin type III domain-containing protein</fullName>
    </submittedName>
</protein>
<feature type="compositionally biased region" description="Low complexity" evidence="4">
    <location>
        <begin position="1121"/>
        <end position="1131"/>
    </location>
</feature>
<evidence type="ECO:0000256" key="5">
    <source>
        <dbReference type="SAM" id="SignalP"/>
    </source>
</evidence>
<dbReference type="InterPro" id="IPR003961">
    <property type="entry name" value="FN3_dom"/>
</dbReference>
<feature type="domain" description="Fibronectin type-III" evidence="6">
    <location>
        <begin position="509"/>
        <end position="607"/>
    </location>
</feature>
<keyword evidence="3" id="KW-0119">Carbohydrate metabolism</keyword>
<gene>
    <name evidence="7" type="ORF">Dfulv_24375</name>
</gene>
<keyword evidence="8" id="KW-1185">Reference proteome</keyword>
<keyword evidence="1" id="KW-0677">Repeat</keyword>
<keyword evidence="2" id="KW-0326">Glycosidase</keyword>
<dbReference type="PANTHER" id="PTHR13817">
    <property type="entry name" value="TITIN"/>
    <property type="match status" value="1"/>
</dbReference>
<accession>A0ABY5WE47</accession>
<feature type="domain" description="Fibronectin type-III" evidence="6">
    <location>
        <begin position="704"/>
        <end position="796"/>
    </location>
</feature>
<feature type="compositionally biased region" description="Gly residues" evidence="4">
    <location>
        <begin position="1132"/>
        <end position="1141"/>
    </location>
</feature>
<proteinExistence type="predicted"/>
<sequence length="1141" mass="108088">MTSRVEPRMRAGVTRAGVPLALAALCGPALAVTAIAGPAYAATHTVTTPQDTDDLGACADPAITTGTGADGELSLREALCRARNAGAGTVTMPAGTYVLSLGALVVDGGAGPVDVTVTGAGAGSTIVDGAAADRVFNLDPSESGGVHVTMSGLTVRNGRPADGYGGGGILAGAPDAGSPDTLTLSDCRITGNVNDAATARTNAPGGGVAMAGGSLTVDNCVISGNSAGSSADGGVYFSAQHATDDLRIDDSVFDGNTTANTSATGPGAAPNGGAGLALRADTPGGTMSVSDTTFAGNTATGGGSGADARGGAVYVHSGAPVITRSVLTGNSVSGSGGAQALGGALYVAGGATVTGSRITGNSGGAVHHAGGGTLTATRNWWGCNAGPGNAGCDTADGGTLTTAPRLQLTVTVEPASVVDGGTATATAGFRTDSAGGDVPAAQLGAVAGLPVTWSTTGGTLSAEQGTIQAGRGTATATYTATAVGAGSVRAVVGGQEQTGPVDVTTPPVPPDAPVIGAATVHGPGTVEVGWTPPAGGVDSYRVYVSGGGPYTAVTAGTCAAAPATGPCTVTGLTPGVEYTFTVSAVVGGLEGPRSAPTAPVTAITTPAAPGTPAATVNGDRSVRLAWTPPAPPVTGYRVEAAAGNGPFTAVTVGDCAAAVVPECTVTGLTAGTSYRFRVTARNAAGDGAASAPSAAVVAVAAPDAPVIGTVTVTGDRTVTVPWAAPSGGADTYRVAVAAGGPHSPVTAGTCASAPVTGPCTVTGLTAGTRYTFTVTAIRGGVEGATSGPSNTVTALATPVAPVVRSATPADRSAVVTWSAPDSAAGVTGYTATARPGGQSCAATGAAATTCTITGLGNGTAYSVTVTAHSTAGDSAPSGPAAVTPGVAPGAPTGVTAVAGVASITVSWTAPPPGSGITGYLVTAAPGPATCTTGSATGTSCVLGAEGGKTYTVTVVAKGVHGGDSAPSQPSAAVRPTTPEPPAAPPDTDLTLITDQGPISSVAPGQSLVVSGTGFAPYSTVTITVYSDPAVLATVTTDGAGNFSASVTVPGDLPAGQHTFVALGVDPDGVAHSLKLALTVPAAGTPPATVPGGGTLPVTGTGVALMVVAGLSLVVTGAALRSVSPSRSTSPSPGGGRTCTAG</sequence>
<dbReference type="PRINTS" id="PR00014">
    <property type="entry name" value="FNTYPEIII"/>
</dbReference>
<dbReference type="InterPro" id="IPR013783">
    <property type="entry name" value="Ig-like_fold"/>
</dbReference>
<dbReference type="RefSeq" id="WP_259867171.1">
    <property type="nucleotide sequence ID" value="NZ_CP073720.1"/>
</dbReference>
<reference evidence="7" key="2">
    <citation type="submission" date="2022-09" db="EMBL/GenBank/DDBJ databases">
        <title>Biosynthetic gene clusters of Dactylosporangioum fulvum.</title>
        <authorList>
            <person name="Caradec T."/>
        </authorList>
    </citation>
    <scope>NUCLEOTIDE SEQUENCE</scope>
    <source>
        <strain evidence="7">NRRL B-16292</strain>
    </source>
</reference>
<dbReference type="InterPro" id="IPR011050">
    <property type="entry name" value="Pectin_lyase_fold/virulence"/>
</dbReference>
<reference evidence="7" key="1">
    <citation type="submission" date="2021-04" db="EMBL/GenBank/DDBJ databases">
        <authorList>
            <person name="Hartkoorn R.C."/>
            <person name="Beaudoing E."/>
            <person name="Hot D."/>
        </authorList>
    </citation>
    <scope>NUCLEOTIDE SEQUENCE</scope>
    <source>
        <strain evidence="7">NRRL B-16292</strain>
    </source>
</reference>
<evidence type="ECO:0000313" key="8">
    <source>
        <dbReference type="Proteomes" id="UP001059617"/>
    </source>
</evidence>
<dbReference type="InterPro" id="IPR006626">
    <property type="entry name" value="PbH1"/>
</dbReference>
<feature type="domain" description="Fibronectin type-III" evidence="6">
    <location>
        <begin position="890"/>
        <end position="980"/>
    </location>
</feature>
<dbReference type="CDD" id="cd00063">
    <property type="entry name" value="FN3"/>
    <property type="match status" value="5"/>
</dbReference>
<feature type="signal peptide" evidence="5">
    <location>
        <begin position="1"/>
        <end position="31"/>
    </location>
</feature>
<dbReference type="PROSITE" id="PS50853">
    <property type="entry name" value="FN3"/>
    <property type="match status" value="5"/>
</dbReference>
<evidence type="ECO:0000256" key="1">
    <source>
        <dbReference type="ARBA" id="ARBA00022737"/>
    </source>
</evidence>
<dbReference type="SMART" id="SM00710">
    <property type="entry name" value="PbH1"/>
    <property type="match status" value="6"/>
</dbReference>
<feature type="domain" description="Fibronectin type-III" evidence="6">
    <location>
        <begin position="608"/>
        <end position="703"/>
    </location>
</feature>
<organism evidence="7 8">
    <name type="scientific">Dactylosporangium fulvum</name>
    <dbReference type="NCBI Taxonomy" id="53359"/>
    <lineage>
        <taxon>Bacteria</taxon>
        <taxon>Bacillati</taxon>
        <taxon>Actinomycetota</taxon>
        <taxon>Actinomycetes</taxon>
        <taxon>Micromonosporales</taxon>
        <taxon>Micromonosporaceae</taxon>
        <taxon>Dactylosporangium</taxon>
    </lineage>
</organism>
<dbReference type="SMART" id="SM00060">
    <property type="entry name" value="FN3"/>
    <property type="match status" value="5"/>
</dbReference>
<dbReference type="InterPro" id="IPR012334">
    <property type="entry name" value="Pectin_lyas_fold"/>
</dbReference>
<dbReference type="Gene3D" id="2.160.20.10">
    <property type="entry name" value="Single-stranded right-handed beta-helix, Pectin lyase-like"/>
    <property type="match status" value="1"/>
</dbReference>
<feature type="region of interest" description="Disordered" evidence="4">
    <location>
        <begin position="1121"/>
        <end position="1141"/>
    </location>
</feature>
<evidence type="ECO:0000256" key="3">
    <source>
        <dbReference type="ARBA" id="ARBA00023326"/>
    </source>
</evidence>
<feature type="region of interest" description="Disordered" evidence="4">
    <location>
        <begin position="253"/>
        <end position="282"/>
    </location>
</feature>